<dbReference type="Proteomes" id="UP000625210">
    <property type="component" value="Unassembled WGS sequence"/>
</dbReference>
<dbReference type="AlphaFoldDB" id="A0A8J2VDM5"/>
<dbReference type="RefSeq" id="WP_188647202.1">
    <property type="nucleotide sequence ID" value="NZ_BMHQ01000004.1"/>
</dbReference>
<feature type="coiled-coil region" evidence="1">
    <location>
        <begin position="47"/>
        <end position="91"/>
    </location>
</feature>
<evidence type="ECO:0000313" key="2">
    <source>
        <dbReference type="EMBL" id="GGE13890.1"/>
    </source>
</evidence>
<sequence length="174" mass="20443">MKRIEEQSQADETPYGKYMDSIKSAMDKKKKEKEKVKIMFRRDVISEEEMIHDIQEIDKEVERYKQELEVYETLEVKRRRKEEGKEQAQNLLSTAKGILDNLSDPNQVPFEERKKMVNLLVEKVIIDSNEETGECEVTCVGPLDELLGIKRGIGLSTHRQDDVNTYLYQKIILY</sequence>
<keyword evidence="1" id="KW-0175">Coiled coil</keyword>
<dbReference type="EMBL" id="BMHQ01000004">
    <property type="protein sequence ID" value="GGE13890.1"/>
    <property type="molecule type" value="Genomic_DNA"/>
</dbReference>
<accession>A0A8J2VDM5</accession>
<reference evidence="2" key="1">
    <citation type="journal article" date="2014" name="Int. J. Syst. Evol. Microbiol.">
        <title>Complete genome sequence of Corynebacterium casei LMG S-19264T (=DSM 44701T), isolated from a smear-ripened cheese.</title>
        <authorList>
            <consortium name="US DOE Joint Genome Institute (JGI-PGF)"/>
            <person name="Walter F."/>
            <person name="Albersmeier A."/>
            <person name="Kalinowski J."/>
            <person name="Ruckert C."/>
        </authorList>
    </citation>
    <scope>NUCLEOTIDE SEQUENCE</scope>
    <source>
        <strain evidence="2">CGMCC 1.15179</strain>
    </source>
</reference>
<proteinExistence type="predicted"/>
<protein>
    <submittedName>
        <fullName evidence="2">Uncharacterized protein</fullName>
    </submittedName>
</protein>
<keyword evidence="3" id="KW-1185">Reference proteome</keyword>
<gene>
    <name evidence="2" type="ORF">GCM10011571_14200</name>
</gene>
<evidence type="ECO:0000313" key="3">
    <source>
        <dbReference type="Proteomes" id="UP000625210"/>
    </source>
</evidence>
<comment type="caution">
    <text evidence="2">The sequence shown here is derived from an EMBL/GenBank/DDBJ whole genome shotgun (WGS) entry which is preliminary data.</text>
</comment>
<reference evidence="2" key="2">
    <citation type="submission" date="2020-09" db="EMBL/GenBank/DDBJ databases">
        <authorList>
            <person name="Sun Q."/>
            <person name="Zhou Y."/>
        </authorList>
    </citation>
    <scope>NUCLEOTIDE SEQUENCE</scope>
    <source>
        <strain evidence="2">CGMCC 1.15179</strain>
    </source>
</reference>
<name>A0A8J2VDM5_9BACL</name>
<organism evidence="2 3">
    <name type="scientific">Marinithermofilum abyssi</name>
    <dbReference type="NCBI Taxonomy" id="1571185"/>
    <lineage>
        <taxon>Bacteria</taxon>
        <taxon>Bacillati</taxon>
        <taxon>Bacillota</taxon>
        <taxon>Bacilli</taxon>
        <taxon>Bacillales</taxon>
        <taxon>Thermoactinomycetaceae</taxon>
        <taxon>Marinithermofilum</taxon>
    </lineage>
</organism>
<evidence type="ECO:0000256" key="1">
    <source>
        <dbReference type="SAM" id="Coils"/>
    </source>
</evidence>